<dbReference type="Proteomes" id="UP000032430">
    <property type="component" value="Chromosome I"/>
</dbReference>
<keyword evidence="2" id="KW-1185">Reference proteome</keyword>
<protein>
    <submittedName>
        <fullName evidence="1">Uncharacterized protein</fullName>
    </submittedName>
</protein>
<dbReference type="AlphaFoldDB" id="A0A098G2D0"/>
<dbReference type="RefSeq" id="WP_052673864.1">
    <property type="nucleotide sequence ID" value="NZ_LN614827.1"/>
</dbReference>
<reference evidence="2" key="1">
    <citation type="submission" date="2014-09" db="EMBL/GenBank/DDBJ databases">
        <authorList>
            <person name="Gomez-Valero L."/>
        </authorList>
    </citation>
    <scope>NUCLEOTIDE SEQUENCE [LARGE SCALE GENOMIC DNA]</scope>
    <source>
        <strain evidence="2">ATCC700992</strain>
    </source>
</reference>
<evidence type="ECO:0000313" key="1">
    <source>
        <dbReference type="EMBL" id="CEG56638.1"/>
    </source>
</evidence>
<accession>A0A098G2D0</accession>
<gene>
    <name evidence="1" type="ORF">LFA_1207</name>
</gene>
<evidence type="ECO:0000313" key="2">
    <source>
        <dbReference type="Proteomes" id="UP000032430"/>
    </source>
</evidence>
<dbReference type="EMBL" id="LN614827">
    <property type="protein sequence ID" value="CEG56638.1"/>
    <property type="molecule type" value="Genomic_DNA"/>
</dbReference>
<dbReference type="HOGENOM" id="CLU_065130_0_0_6"/>
<name>A0A098G2D0_9GAMM</name>
<dbReference type="KEGG" id="lfa:LFA_1207"/>
<sequence>MVARYKIFKLTRFVAFILTIFLPGCASLGPRTIPHDRQNYNDTVLATENKQILLNLVRIHYLEPPLFIKIGSITASYAWNSNLGVNQNYSKTTNNFKDISITRALGFTYDAGYTDTPTISYVPLTDREFTNAILAPINLKEASLLISNNSKEFMRLSRLLIQSVGNISNAAAATSADVEWVPDYTKFYRVMSLLNQLGRQNGYELLTGNQQNEFKIIIRIYPKFINSAPAREFKRIMNVPLDSREIIFTQNSLHPGKNEVRTATRSILGVMTFLSHAVVSPPEDLRRGYLHQTFYNNGKPFDWNKILNGLMRINYSDTFPPDAYVYIRSHGHWFYIDNKDLSSKITFTILAELIQLSSGHESTEDTQPILTIPVK</sequence>
<organism evidence="1 2">
    <name type="scientific">Legionella fallonii LLAP-10</name>
    <dbReference type="NCBI Taxonomy" id="1212491"/>
    <lineage>
        <taxon>Bacteria</taxon>
        <taxon>Pseudomonadati</taxon>
        <taxon>Pseudomonadota</taxon>
        <taxon>Gammaproteobacteria</taxon>
        <taxon>Legionellales</taxon>
        <taxon>Legionellaceae</taxon>
        <taxon>Legionella</taxon>
    </lineage>
</organism>
<dbReference type="OrthoDB" id="282364at2"/>
<proteinExistence type="predicted"/>